<dbReference type="Pfam" id="PF23598">
    <property type="entry name" value="LRR_14"/>
    <property type="match status" value="1"/>
</dbReference>
<evidence type="ECO:0000259" key="10">
    <source>
        <dbReference type="Pfam" id="PF08263"/>
    </source>
</evidence>
<keyword evidence="3" id="KW-0433">Leucine-rich repeat</keyword>
<reference evidence="13 14" key="1">
    <citation type="submission" date="2018-06" db="EMBL/GenBank/DDBJ databases">
        <title>Genomic Encyclopedia of Archaeal and Bacterial Type Strains, Phase II (KMG-II): from individual species to whole genera.</title>
        <authorList>
            <person name="Goeker M."/>
        </authorList>
    </citation>
    <scope>NUCLEOTIDE SEQUENCE [LARGE SCALE GENOMIC DNA]</scope>
    <source>
        <strain evidence="13 14">DSM 21851</strain>
    </source>
</reference>
<keyword evidence="14" id="KW-1185">Reference proteome</keyword>
<feature type="signal peptide" evidence="9">
    <location>
        <begin position="1"/>
        <end position="33"/>
    </location>
</feature>
<dbReference type="AlphaFoldDB" id="A0A327X4W9"/>
<dbReference type="FunFam" id="3.80.10.10:FF:000041">
    <property type="entry name" value="LRR receptor-like serine/threonine-protein kinase ERECTA"/>
    <property type="match status" value="1"/>
</dbReference>
<dbReference type="SUPFAM" id="SSF52058">
    <property type="entry name" value="L domain-like"/>
    <property type="match status" value="1"/>
</dbReference>
<dbReference type="InterPro" id="IPR003591">
    <property type="entry name" value="Leu-rich_rpt_typical-subtyp"/>
</dbReference>
<dbReference type="FunFam" id="3.80.10.10:FF:000129">
    <property type="entry name" value="Leucine-rich repeat receptor-like kinase"/>
    <property type="match status" value="1"/>
</dbReference>
<dbReference type="GO" id="GO:0016020">
    <property type="term" value="C:membrane"/>
    <property type="evidence" value="ECO:0007669"/>
    <property type="project" value="UniProtKB-SubCell"/>
</dbReference>
<evidence type="ECO:0000256" key="2">
    <source>
        <dbReference type="ARBA" id="ARBA00004370"/>
    </source>
</evidence>
<dbReference type="InterPro" id="IPR055414">
    <property type="entry name" value="LRR_R13L4/SHOC2-like"/>
</dbReference>
<feature type="chain" id="PRO_5016238959" evidence="9">
    <location>
        <begin position="34"/>
        <end position="737"/>
    </location>
</feature>
<evidence type="ECO:0000313" key="14">
    <source>
        <dbReference type="Proteomes" id="UP000248790"/>
    </source>
</evidence>
<gene>
    <name evidence="13" type="ORF">LX87_01821</name>
</gene>
<keyword evidence="7" id="KW-1133">Transmembrane helix</keyword>
<evidence type="ECO:0000256" key="6">
    <source>
        <dbReference type="ARBA" id="ARBA00022737"/>
    </source>
</evidence>
<protein>
    <submittedName>
        <fullName evidence="13">Putative secreted protein (Por secretion system target)</fullName>
    </submittedName>
</protein>
<dbReference type="PRINTS" id="PR00019">
    <property type="entry name" value="LEURICHRPT"/>
</dbReference>
<dbReference type="Gene3D" id="3.80.10.10">
    <property type="entry name" value="Ribonuclease Inhibitor"/>
    <property type="match status" value="3"/>
</dbReference>
<dbReference type="InterPro" id="IPR051848">
    <property type="entry name" value="PGIP"/>
</dbReference>
<evidence type="ECO:0000259" key="11">
    <source>
        <dbReference type="Pfam" id="PF18962"/>
    </source>
</evidence>
<name>A0A327X4W9_LARAB</name>
<dbReference type="InterPro" id="IPR032675">
    <property type="entry name" value="LRR_dom_sf"/>
</dbReference>
<evidence type="ECO:0000256" key="8">
    <source>
        <dbReference type="ARBA" id="ARBA00023136"/>
    </source>
</evidence>
<proteinExistence type="predicted"/>
<dbReference type="EMBL" id="QLMC01000002">
    <property type="protein sequence ID" value="RAK00123.1"/>
    <property type="molecule type" value="Genomic_DNA"/>
</dbReference>
<evidence type="ECO:0000256" key="3">
    <source>
        <dbReference type="ARBA" id="ARBA00022614"/>
    </source>
</evidence>
<dbReference type="Pfam" id="PF18962">
    <property type="entry name" value="Por_Secre_tail"/>
    <property type="match status" value="1"/>
</dbReference>
<dbReference type="PANTHER" id="PTHR48059:SF30">
    <property type="entry name" value="OS06G0587000 PROTEIN"/>
    <property type="match status" value="1"/>
</dbReference>
<keyword evidence="6" id="KW-0677">Repeat</keyword>
<feature type="domain" description="Disease resistance R13L4/SHOC-2-like LRR" evidence="12">
    <location>
        <begin position="119"/>
        <end position="357"/>
    </location>
</feature>
<feature type="domain" description="Leucine-rich repeat-containing N-terminal plant-type" evidence="10">
    <location>
        <begin position="67"/>
        <end position="106"/>
    </location>
</feature>
<keyword evidence="5 9" id="KW-0732">Signal</keyword>
<dbReference type="SMART" id="SM00365">
    <property type="entry name" value="LRR_SD22"/>
    <property type="match status" value="5"/>
</dbReference>
<dbReference type="SMART" id="SM00369">
    <property type="entry name" value="LRR_TYP"/>
    <property type="match status" value="6"/>
</dbReference>
<dbReference type="GO" id="GO:0030313">
    <property type="term" value="C:cell envelope"/>
    <property type="evidence" value="ECO:0007669"/>
    <property type="project" value="UniProtKB-SubCell"/>
</dbReference>
<evidence type="ECO:0000259" key="12">
    <source>
        <dbReference type="Pfam" id="PF23598"/>
    </source>
</evidence>
<evidence type="ECO:0000313" key="13">
    <source>
        <dbReference type="EMBL" id="RAK00123.1"/>
    </source>
</evidence>
<dbReference type="Pfam" id="PF08263">
    <property type="entry name" value="LRRNT_2"/>
    <property type="match status" value="1"/>
</dbReference>
<sequence length="737" mass="79394">MFHFLRYKSVTLSACLSLALGLLFPQFSVQTYAGTNGGTTSLKEYGKITTRTESNQDSLTATEKEPNSEYQALADLYKSTNGIGWVQKDNWLTGDSPCGWYGVTCNDSGQVVQLQLPRNQLIGPIPSSLAALTSLQLLDLSDNQLNGSIPDSFSALKNLKRLVLIYNQLSGSIPSSLSVLKNLEFVYLSHNQLSGSIPDNLSALTNLINLYLGSNQLSGSIPSSLSALTNLQALDLSENQLSGPLPDNLSGLRSLKRLALFYNQLSGSLPASLATLPNLEYLHLAYNQFSGSIPDTLLVLSKLNTFNLNNNQLSGSIPDNLSALTNLEYMDFSYNQFSGSIPASLGAMLRLRSCELNNNQLSGCLPAALAGLCGRGVTVVLSGNPDLADGGDFGAFCSKGVGRCDPQSNMMSFWLMNAETGLPMQQLTDGTELNLTTLLTRQLNIQAITSPTAVDSVVFVLAGRQNLTQTEREAPYSLFKDTNGIYRSWTPSVGSYQLTATPYTSLSGVATAGAPLSLTFTVVELPRVLGFKWVNCETGEILGELHEGDVVDLTSLPTRNLNILVNTGPATGGSMMLELSGQEILSHIESKAPYTLAGNTGGSYRSWIPKAGSYQLKATPYAGAGGSGTAGTPFMLNFTVVDVAPMARRGSETNAELLDSQVLYYPNPFQESFTLKIQGVQQQPVRIYDLSGRLVYQRTDSPAEQRIDLDQKVGAGMYVLQVGDGPKAKRYKLIKVR</sequence>
<organism evidence="13 14">
    <name type="scientific">Larkinella arboricola</name>
    <dbReference type="NCBI Taxonomy" id="643671"/>
    <lineage>
        <taxon>Bacteria</taxon>
        <taxon>Pseudomonadati</taxon>
        <taxon>Bacteroidota</taxon>
        <taxon>Cytophagia</taxon>
        <taxon>Cytophagales</taxon>
        <taxon>Spirosomataceae</taxon>
        <taxon>Larkinella</taxon>
    </lineage>
</organism>
<evidence type="ECO:0000256" key="5">
    <source>
        <dbReference type="ARBA" id="ARBA00022729"/>
    </source>
</evidence>
<evidence type="ECO:0000256" key="4">
    <source>
        <dbReference type="ARBA" id="ARBA00022692"/>
    </source>
</evidence>
<evidence type="ECO:0000256" key="1">
    <source>
        <dbReference type="ARBA" id="ARBA00004196"/>
    </source>
</evidence>
<keyword evidence="4" id="KW-0812">Transmembrane</keyword>
<dbReference type="InterPro" id="IPR026444">
    <property type="entry name" value="Secre_tail"/>
</dbReference>
<dbReference type="Proteomes" id="UP000248790">
    <property type="component" value="Unassembled WGS sequence"/>
</dbReference>
<evidence type="ECO:0000256" key="7">
    <source>
        <dbReference type="ARBA" id="ARBA00022989"/>
    </source>
</evidence>
<dbReference type="PANTHER" id="PTHR48059">
    <property type="entry name" value="POLYGALACTURONASE INHIBITOR 1"/>
    <property type="match status" value="1"/>
</dbReference>
<dbReference type="RefSeq" id="WP_111627894.1">
    <property type="nucleotide sequence ID" value="NZ_QLMC01000002.1"/>
</dbReference>
<evidence type="ECO:0000256" key="9">
    <source>
        <dbReference type="SAM" id="SignalP"/>
    </source>
</evidence>
<keyword evidence="8" id="KW-0472">Membrane</keyword>
<accession>A0A327X4W9</accession>
<comment type="caution">
    <text evidence="13">The sequence shown here is derived from an EMBL/GenBank/DDBJ whole genome shotgun (WGS) entry which is preliminary data.</text>
</comment>
<feature type="domain" description="Secretion system C-terminal sorting" evidence="11">
    <location>
        <begin position="665"/>
        <end position="733"/>
    </location>
</feature>
<dbReference type="NCBIfam" id="TIGR04183">
    <property type="entry name" value="Por_Secre_tail"/>
    <property type="match status" value="1"/>
</dbReference>
<dbReference type="FunFam" id="3.80.10.10:FF:000221">
    <property type="entry name" value="Leucine-rich repeat receptor-like protein kinase PXL1"/>
    <property type="match status" value="1"/>
</dbReference>
<dbReference type="InterPro" id="IPR013210">
    <property type="entry name" value="LRR_N_plant-typ"/>
</dbReference>
<comment type="subcellular location">
    <subcellularLocation>
        <location evidence="1">Cell envelope</location>
    </subcellularLocation>
    <subcellularLocation>
        <location evidence="2">Membrane</location>
    </subcellularLocation>
</comment>
<dbReference type="OrthoDB" id="1123245at2"/>